<evidence type="ECO:0000256" key="2">
    <source>
        <dbReference type="SAM" id="Phobius"/>
    </source>
</evidence>
<protein>
    <submittedName>
        <fullName evidence="3">Uncharacterized protein</fullName>
    </submittedName>
</protein>
<gene>
    <name evidence="3" type="ORF">PCOR1329_LOCUS2236</name>
</gene>
<dbReference type="EMBL" id="CAUYUJ010000558">
    <property type="protein sequence ID" value="CAK0791294.1"/>
    <property type="molecule type" value="Genomic_DNA"/>
</dbReference>
<feature type="transmembrane region" description="Helical" evidence="2">
    <location>
        <begin position="186"/>
        <end position="205"/>
    </location>
</feature>
<accession>A0ABN9PGV8</accession>
<reference evidence="3" key="1">
    <citation type="submission" date="2023-10" db="EMBL/GenBank/DDBJ databases">
        <authorList>
            <person name="Chen Y."/>
            <person name="Shah S."/>
            <person name="Dougan E. K."/>
            <person name="Thang M."/>
            <person name="Chan C."/>
        </authorList>
    </citation>
    <scope>NUCLEOTIDE SEQUENCE [LARGE SCALE GENOMIC DNA]</scope>
</reference>
<sequence>MGMYRSVARDGRPLRVWHIHVPSQAAQPLPRAMWTTLAMCPDQLGACCRACWHARQRAQIGGGAIHSEQGFTLHGWRPPSDGGPPRWAPGRPPRGLAARRAVRRRGASGGPLPVRAAARGARGRVRGGAGRGAANRGSTQPARRFRAVVCSSASGGRAGARTAARALPDVSLALASLEATPAVVSMGFNVVTFLPQWLWLLMVFLPNWDVTKKIMQPLWPVILFGCVHLFIVYNVASTNPDNVEELTTLIQVFNPEVQGKLLSDFSPQENMMKLMKSPGFVSEEWSHVLVWDLFVGRWIYLDGQRRGIFTSHSVLFCNLIGPPGLLLHAATCLLLGRGLPDEEERPRGA</sequence>
<evidence type="ECO:0000256" key="1">
    <source>
        <dbReference type="SAM" id="MobiDB-lite"/>
    </source>
</evidence>
<evidence type="ECO:0000313" key="4">
    <source>
        <dbReference type="Proteomes" id="UP001189429"/>
    </source>
</evidence>
<name>A0ABN9PGV8_9DINO</name>
<feature type="transmembrane region" description="Helical" evidence="2">
    <location>
        <begin position="217"/>
        <end position="236"/>
    </location>
</feature>
<dbReference type="Pfam" id="PF14108">
    <property type="entry name" value="ABA4-like"/>
    <property type="match status" value="1"/>
</dbReference>
<comment type="caution">
    <text evidence="3">The sequence shown here is derived from an EMBL/GenBank/DDBJ whole genome shotgun (WGS) entry which is preliminary data.</text>
</comment>
<organism evidence="3 4">
    <name type="scientific">Prorocentrum cordatum</name>
    <dbReference type="NCBI Taxonomy" id="2364126"/>
    <lineage>
        <taxon>Eukaryota</taxon>
        <taxon>Sar</taxon>
        <taxon>Alveolata</taxon>
        <taxon>Dinophyceae</taxon>
        <taxon>Prorocentrales</taxon>
        <taxon>Prorocentraceae</taxon>
        <taxon>Prorocentrum</taxon>
    </lineage>
</organism>
<keyword evidence="2" id="KW-1133">Transmembrane helix</keyword>
<dbReference type="InterPro" id="IPR025461">
    <property type="entry name" value="ABA4-like"/>
</dbReference>
<evidence type="ECO:0000313" key="3">
    <source>
        <dbReference type="EMBL" id="CAK0791294.1"/>
    </source>
</evidence>
<keyword evidence="4" id="KW-1185">Reference proteome</keyword>
<feature type="region of interest" description="Disordered" evidence="1">
    <location>
        <begin position="103"/>
        <end position="137"/>
    </location>
</feature>
<dbReference type="PANTHER" id="PTHR34543:SF1">
    <property type="entry name" value="PROTEIN ABA DEFICIENT 4, CHLOROPLASTIC"/>
    <property type="match status" value="1"/>
</dbReference>
<keyword evidence="2" id="KW-0812">Transmembrane</keyword>
<dbReference type="Proteomes" id="UP001189429">
    <property type="component" value="Unassembled WGS sequence"/>
</dbReference>
<dbReference type="PANTHER" id="PTHR34543">
    <property type="entry name" value="PROTEIN ABA DEFICIENT 4, CHLOROPLASTIC"/>
    <property type="match status" value="1"/>
</dbReference>
<proteinExistence type="predicted"/>
<keyword evidence="2" id="KW-0472">Membrane</keyword>